<protein>
    <recommendedName>
        <fullName evidence="2">Calcineurin-like phosphoesterase domain-containing protein</fullName>
    </recommendedName>
</protein>
<evidence type="ECO:0000259" key="2">
    <source>
        <dbReference type="Pfam" id="PF00149"/>
    </source>
</evidence>
<evidence type="ECO:0000313" key="3">
    <source>
        <dbReference type="EMBL" id="PQO26478.1"/>
    </source>
</evidence>
<comment type="caution">
    <text evidence="3">The sequence shown here is derived from an EMBL/GenBank/DDBJ whole genome shotgun (WGS) entry which is preliminary data.</text>
</comment>
<dbReference type="InterPro" id="IPR051918">
    <property type="entry name" value="STPP_CPPED1"/>
</dbReference>
<feature type="compositionally biased region" description="Low complexity" evidence="1">
    <location>
        <begin position="592"/>
        <end position="603"/>
    </location>
</feature>
<dbReference type="InterPro" id="IPR029062">
    <property type="entry name" value="Class_I_gatase-like"/>
</dbReference>
<dbReference type="InterPro" id="IPR029052">
    <property type="entry name" value="Metallo-depent_PP-like"/>
</dbReference>
<proteinExistence type="predicted"/>
<dbReference type="Proteomes" id="UP000239388">
    <property type="component" value="Unassembled WGS sequence"/>
</dbReference>
<dbReference type="AlphaFoldDB" id="A0A2S8F2S8"/>
<evidence type="ECO:0000256" key="1">
    <source>
        <dbReference type="SAM" id="MobiDB-lite"/>
    </source>
</evidence>
<reference evidence="3 4" key="1">
    <citation type="submission" date="2018-02" db="EMBL/GenBank/DDBJ databases">
        <title>Comparative genomes isolates from brazilian mangrove.</title>
        <authorList>
            <person name="Araujo J.E."/>
            <person name="Taketani R.G."/>
            <person name="Silva M.C.P."/>
            <person name="Loureco M.V."/>
            <person name="Andreote F.D."/>
        </authorList>
    </citation>
    <scope>NUCLEOTIDE SEQUENCE [LARGE SCALE GENOMIC DNA]</scope>
    <source>
        <strain evidence="3 4">NAP PRIS-MGV</strain>
    </source>
</reference>
<feature type="compositionally biased region" description="Basic and acidic residues" evidence="1">
    <location>
        <begin position="610"/>
        <end position="623"/>
    </location>
</feature>
<accession>A0A2S8F2S8</accession>
<dbReference type="GO" id="GO:0016787">
    <property type="term" value="F:hydrolase activity"/>
    <property type="evidence" value="ECO:0007669"/>
    <property type="project" value="InterPro"/>
</dbReference>
<dbReference type="PANTHER" id="PTHR43143">
    <property type="entry name" value="METALLOPHOSPHOESTERASE, CALCINEURIN SUPERFAMILY"/>
    <property type="match status" value="1"/>
</dbReference>
<organism evidence="3 4">
    <name type="scientific">Blastopirellula marina</name>
    <dbReference type="NCBI Taxonomy" id="124"/>
    <lineage>
        <taxon>Bacteria</taxon>
        <taxon>Pseudomonadati</taxon>
        <taxon>Planctomycetota</taxon>
        <taxon>Planctomycetia</taxon>
        <taxon>Pirellulales</taxon>
        <taxon>Pirellulaceae</taxon>
        <taxon>Blastopirellula</taxon>
    </lineage>
</organism>
<dbReference type="PANTHER" id="PTHR43143:SF5">
    <property type="entry name" value="SECRETED PROTEIN"/>
    <property type="match status" value="1"/>
</dbReference>
<dbReference type="Pfam" id="PF00149">
    <property type="entry name" value="Metallophos"/>
    <property type="match status" value="1"/>
</dbReference>
<gene>
    <name evidence="3" type="ORF">C5Y98_30535</name>
</gene>
<dbReference type="SUPFAM" id="SSF56300">
    <property type="entry name" value="Metallo-dependent phosphatases"/>
    <property type="match status" value="1"/>
</dbReference>
<evidence type="ECO:0000313" key="4">
    <source>
        <dbReference type="Proteomes" id="UP000239388"/>
    </source>
</evidence>
<dbReference type="EMBL" id="PUIB01000031">
    <property type="protein sequence ID" value="PQO26478.1"/>
    <property type="molecule type" value="Genomic_DNA"/>
</dbReference>
<feature type="domain" description="Calcineurin-like phosphoesterase" evidence="2">
    <location>
        <begin position="303"/>
        <end position="507"/>
    </location>
</feature>
<dbReference type="Gene3D" id="3.60.21.10">
    <property type="match status" value="1"/>
</dbReference>
<dbReference type="InterPro" id="IPR004843">
    <property type="entry name" value="Calcineurin-like_PHP"/>
</dbReference>
<name>A0A2S8F2S8_9BACT</name>
<dbReference type="SUPFAM" id="SSF52317">
    <property type="entry name" value="Class I glutamine amidotransferase-like"/>
    <property type="match status" value="1"/>
</dbReference>
<sequence length="623" mass="70584">MIWRCNVSADCLDWTQKLPRTLTCFLALMTTSLYINMSITNAAETTPTKTKAYVWDHIDSWTSQFGSAAMLSEAGFDVQPLPMDRSPWGLSGLVFIGSFASEDRDYKRYMEKYAEDLYKFVDDGNVLVQMTQADQTESRPPFLPTTLEARRCDTDTAEVHVLSPSHTLIKDFPVRDGKLALNQERLGWETYNLQSGFEVILSSDADASFPVLLEGAYGQGRIVLAAMHLDKLLDAKGNRVAGPQRESLAKHFAKNLLAHVQDVDARRAKAIEVTLAPRVQRSFVKGSWTLALLPDTQVYSVRFPGLFSAQTAWLRAHAKERNIRYVLHLGDITDNNAPVEWQRAAESMRLLEGHVPYALVPGNHDYGPSGDASTRETYLNQYFSFDDTAQMPTFGGAYEEKKLDNTYHLFEVGQQKWIIITLEWGPRDEVVAWANEVMSKHPDRKGILITHAYMYSDSRRYDHTDKVHKSHWNPHDYRTPSGVNDGQELWDKLVRKHNFVFTFNGHVLNDGTGYRADRNDAGQFVHQILANYQMRELGGGGYLRLVEFDPDGNTVYMLAYSPLHDRYMLEGDHTFTIRLDQPPADQPEVDRAAVVAPSRVSAPKALSQGDKQRRTGHEIKATQ</sequence>
<feature type="region of interest" description="Disordered" evidence="1">
    <location>
        <begin position="582"/>
        <end position="623"/>
    </location>
</feature>